<feature type="transmembrane region" description="Helical" evidence="1">
    <location>
        <begin position="12"/>
        <end position="37"/>
    </location>
</feature>
<dbReference type="GO" id="GO:0006171">
    <property type="term" value="P:cAMP biosynthetic process"/>
    <property type="evidence" value="ECO:0007669"/>
    <property type="project" value="TreeGrafter"/>
</dbReference>
<dbReference type="AlphaFoldDB" id="S4W5C9"/>
<keyword evidence="1" id="KW-0812">Transmembrane</keyword>
<feature type="transmembrane region" description="Helical" evidence="1">
    <location>
        <begin position="457"/>
        <end position="475"/>
    </location>
</feature>
<keyword evidence="1" id="KW-0472">Membrane</keyword>
<evidence type="ECO:0000313" key="3">
    <source>
        <dbReference type="EMBL" id="AGO87866.1"/>
    </source>
</evidence>
<sequence>MDLILKELKDRWVGIVITASSILLISVFHWLGLFDVLEMKSYDYRFHRVRGPLTGWTAKDSTYIKRDTDVVLIEVDDEAWRLVPEAWPYPRGTIWGRAIKNLYRAGAKVIVFDIQFDAPETKSEYLHTFADNIQSEDLKQLIPRHGDIMLGEAISEAKAFGTEVIMPVKMVTEQNLQPPQYIAYPVGPIMAANPETGIINDMLDEDGFSRQYSIFDQMSHEPDKYYLTIGVKAVKSFLEISDSALPKFDADDLACNYGHITIKTYGYGNTFLVNYYGPPSGYRLRGSQQLPSWGTFPRYSLAYIIDTEEVTLRDPTEDIDWMSQFIPGVVPEWISAIEDPIEKQEMMNMMGIGEKFDITKSPFYNKIVVIGTAVEVHHDVKNTPFYNYMGVQQLTPGMETHANAIQTILDNNYLNVLGGRLTGLFYYDYPMSHTWLIGLLCLIAFVLLSFFNPVVAGVFILLEGIVYFGIVGGLFTDDLFWFLKFSLSSIFPTGFVANNASWFTVPLPKPGTSIVLPLVAPLAAVLITYTGNVIYKFLVEQKDKRFLKSTFGAYISPDLIDQMYAEKQEPKLGGDAGYHTAFFSDIQSFSAFSEVLEPERMVALMNEYLTEMTNVLLDRQGTLDKYIGDAIVAFYGAPVPVDDHEYQACMTALDMETKLIELRKKWESEGDWPDIVHNMHHRVGLNSGDMVTGNMGSAMRMNYTMMGDTVNIAARLEASAKQYGVYIQVAENTYKKVKDQFEWRNLDYVQVKGKNVPVKVYELLAEKGKLKENDVELVKKYEEGLTFYNKQEWDKALKKFEQSKELEDMFPTRPTSPSHMYIMRCNHLKENPPGADWNGVWKLTAK</sequence>
<evidence type="ECO:0000259" key="2">
    <source>
        <dbReference type="PROSITE" id="PS50125"/>
    </source>
</evidence>
<dbReference type="PANTHER" id="PTHR43081">
    <property type="entry name" value="ADENYLATE CYCLASE, TERMINAL-DIFFERENTIATION SPECIFIC-RELATED"/>
    <property type="match status" value="1"/>
</dbReference>
<dbReference type="SUPFAM" id="SSF55073">
    <property type="entry name" value="Nucleotide cyclase"/>
    <property type="match status" value="1"/>
</dbReference>
<name>S4W5C9_9BACT</name>
<organism evidence="3">
    <name type="scientific">uncultured bacterium FGYC_13M19</name>
    <dbReference type="NCBI Taxonomy" id="1343844"/>
    <lineage>
        <taxon>Bacteria</taxon>
        <taxon>environmental samples</taxon>
    </lineage>
</organism>
<dbReference type="GO" id="GO:0035556">
    <property type="term" value="P:intracellular signal transduction"/>
    <property type="evidence" value="ECO:0007669"/>
    <property type="project" value="InterPro"/>
</dbReference>
<dbReference type="SMART" id="SM01080">
    <property type="entry name" value="CHASE2"/>
    <property type="match status" value="1"/>
</dbReference>
<dbReference type="InterPro" id="IPR050697">
    <property type="entry name" value="Adenylyl/Guanylyl_Cyclase_3/4"/>
</dbReference>
<proteinExistence type="predicted"/>
<dbReference type="PROSITE" id="PS50125">
    <property type="entry name" value="GUANYLATE_CYCLASE_2"/>
    <property type="match status" value="1"/>
</dbReference>
<dbReference type="SMART" id="SM00044">
    <property type="entry name" value="CYCc"/>
    <property type="match status" value="1"/>
</dbReference>
<dbReference type="InterPro" id="IPR007890">
    <property type="entry name" value="CHASE2"/>
</dbReference>
<accession>S4W5C9</accession>
<keyword evidence="1" id="KW-1133">Transmembrane helix</keyword>
<dbReference type="GO" id="GO:0004016">
    <property type="term" value="F:adenylate cyclase activity"/>
    <property type="evidence" value="ECO:0007669"/>
    <property type="project" value="UniProtKB-ARBA"/>
</dbReference>
<protein>
    <recommendedName>
        <fullName evidence="2">Guanylate cyclase domain-containing protein</fullName>
    </recommendedName>
</protein>
<feature type="transmembrane region" description="Helical" evidence="1">
    <location>
        <begin position="514"/>
        <end position="538"/>
    </location>
</feature>
<dbReference type="EMBL" id="KF170416">
    <property type="protein sequence ID" value="AGO87866.1"/>
    <property type="molecule type" value="Genomic_DNA"/>
</dbReference>
<dbReference type="Gene3D" id="3.30.70.1230">
    <property type="entry name" value="Nucleotide cyclase"/>
    <property type="match status" value="1"/>
</dbReference>
<reference evidence="3" key="1">
    <citation type="journal article" date="2014" name="ISME J.">
        <title>Genomic properties of Marine Group A bacteria indicate a role in the marine sulfur cycle.</title>
        <authorList>
            <person name="Wright J.J."/>
            <person name="Mewis K."/>
            <person name="Hanson N.W."/>
            <person name="Konwar K.M."/>
            <person name="Maas K.R."/>
            <person name="Hallam S.J."/>
        </authorList>
    </citation>
    <scope>NUCLEOTIDE SEQUENCE</scope>
</reference>
<feature type="transmembrane region" description="Helical" evidence="1">
    <location>
        <begin position="434"/>
        <end position="451"/>
    </location>
</feature>
<evidence type="ECO:0000256" key="1">
    <source>
        <dbReference type="SAM" id="Phobius"/>
    </source>
</evidence>
<dbReference type="Pfam" id="PF00211">
    <property type="entry name" value="Guanylate_cyc"/>
    <property type="match status" value="1"/>
</dbReference>
<dbReference type="InterPro" id="IPR029787">
    <property type="entry name" value="Nucleotide_cyclase"/>
</dbReference>
<dbReference type="Pfam" id="PF05226">
    <property type="entry name" value="CHASE2"/>
    <property type="match status" value="1"/>
</dbReference>
<dbReference type="InterPro" id="IPR001054">
    <property type="entry name" value="A/G_cyclase"/>
</dbReference>
<dbReference type="PANTHER" id="PTHR43081:SF1">
    <property type="entry name" value="ADENYLATE CYCLASE, TERMINAL-DIFFERENTIATION SPECIFIC"/>
    <property type="match status" value="1"/>
</dbReference>
<dbReference type="CDD" id="cd07302">
    <property type="entry name" value="CHD"/>
    <property type="match status" value="1"/>
</dbReference>
<feature type="domain" description="Guanylate cyclase" evidence="2">
    <location>
        <begin position="580"/>
        <end position="717"/>
    </location>
</feature>